<reference evidence="8 10" key="1">
    <citation type="submission" date="2018-10" db="EMBL/GenBank/DDBJ databases">
        <title>Genomic Encyclopedia of Archaeal and Bacterial Type Strains, Phase II (KMG-II): from individual species to whole genera.</title>
        <authorList>
            <person name="Goeker M."/>
        </authorList>
    </citation>
    <scope>NUCLEOTIDE SEQUENCE [LARGE SCALE GENOMIC DNA]</scope>
    <source>
        <strain evidence="8 10">DSM 19624</strain>
    </source>
</reference>
<evidence type="ECO:0000313" key="9">
    <source>
        <dbReference type="EMBL" id="TFB30300.1"/>
    </source>
</evidence>
<keyword evidence="4" id="KW-0548">Nucleotidyltransferase</keyword>
<dbReference type="InterPro" id="IPR036890">
    <property type="entry name" value="HATPase_C_sf"/>
</dbReference>
<evidence type="ECO:0000256" key="5">
    <source>
        <dbReference type="ARBA" id="ARBA00023125"/>
    </source>
</evidence>
<dbReference type="PANTHER" id="PTHR32387:SF0">
    <property type="entry name" value="PROTEIN NO VEIN"/>
    <property type="match status" value="1"/>
</dbReference>
<dbReference type="RefSeq" id="WP_121288043.1">
    <property type="nucleotide sequence ID" value="NZ_RCCK01000017.1"/>
</dbReference>
<keyword evidence="3" id="KW-0808">Transferase</keyword>
<organism evidence="8 10">
    <name type="scientific">Pedobacter alluvionis</name>
    <dbReference type="NCBI Taxonomy" id="475253"/>
    <lineage>
        <taxon>Bacteria</taxon>
        <taxon>Pseudomonadati</taxon>
        <taxon>Bacteroidota</taxon>
        <taxon>Sphingobacteriia</taxon>
        <taxon>Sphingobacteriales</taxon>
        <taxon>Sphingobacteriaceae</taxon>
        <taxon>Pedobacter</taxon>
    </lineage>
</organism>
<keyword evidence="2" id="KW-0328">Glycosyltransferase</keyword>
<dbReference type="Proteomes" id="UP000297429">
    <property type="component" value="Unassembled WGS sequence"/>
</dbReference>
<comment type="similarity">
    <text evidence="6">Belongs to the DarT ADP-ribosyltransferase family.</text>
</comment>
<protein>
    <submittedName>
        <fullName evidence="9">DUF4433 domain-containing protein</fullName>
    </submittedName>
    <submittedName>
        <fullName evidence="8">Uncharacterized protein DUF4433</fullName>
    </submittedName>
</protein>
<keyword evidence="11" id="KW-1185">Reference proteome</keyword>
<dbReference type="Proteomes" id="UP000273898">
    <property type="component" value="Unassembled WGS sequence"/>
</dbReference>
<dbReference type="GO" id="GO:0016779">
    <property type="term" value="F:nucleotidyltransferase activity"/>
    <property type="evidence" value="ECO:0007669"/>
    <property type="project" value="UniProtKB-KW"/>
</dbReference>
<dbReference type="NCBIfam" id="NF047352">
    <property type="entry name" value="P_loop_sacsin"/>
    <property type="match status" value="1"/>
</dbReference>
<dbReference type="OrthoDB" id="9785181at2"/>
<feature type="domain" description="DarT" evidence="7">
    <location>
        <begin position="1190"/>
        <end position="1387"/>
    </location>
</feature>
<dbReference type="Gene3D" id="3.30.565.10">
    <property type="entry name" value="Histidine kinase-like ATPase, C-terminal domain"/>
    <property type="match status" value="1"/>
</dbReference>
<proteinExistence type="inferred from homology"/>
<comment type="caution">
    <text evidence="6">Lacks conserved residue(s) required for the propagation of feature annotation.</text>
</comment>
<keyword evidence="1 6" id="KW-1277">Toxin-antitoxin system</keyword>
<dbReference type="EMBL" id="RCCK01000017">
    <property type="protein sequence ID" value="RLJ69326.1"/>
    <property type="molecule type" value="Genomic_DNA"/>
</dbReference>
<evidence type="ECO:0000256" key="4">
    <source>
        <dbReference type="ARBA" id="ARBA00022695"/>
    </source>
</evidence>
<dbReference type="GO" id="GO:0016757">
    <property type="term" value="F:glycosyltransferase activity"/>
    <property type="evidence" value="ECO:0007669"/>
    <property type="project" value="UniProtKB-KW"/>
</dbReference>
<keyword evidence="5 6" id="KW-0238">DNA-binding</keyword>
<comment type="caution">
    <text evidence="8">The sequence shown here is derived from an EMBL/GenBank/DDBJ whole genome shotgun (WGS) entry which is preliminary data.</text>
</comment>
<dbReference type="GO" id="GO:0003677">
    <property type="term" value="F:DNA binding"/>
    <property type="evidence" value="ECO:0007669"/>
    <property type="project" value="UniProtKB-UniRule"/>
</dbReference>
<dbReference type="PROSITE" id="PS52018">
    <property type="entry name" value="DART"/>
    <property type="match status" value="1"/>
</dbReference>
<evidence type="ECO:0000313" key="10">
    <source>
        <dbReference type="Proteomes" id="UP000273898"/>
    </source>
</evidence>
<sequence>MSLINAVKLRFEGNTNYSQAHQLVYQAKSLKYLSSDLYRDSKRFIYELIQNADDSSVEHAKVKLTIKLFGDVLVVAHTGKPFDERDVRGITGVDDGTKKNAPDKTGFKGIGFKSVFGQSKKVTVFSEGEYFRFDASYEHEWKDDWGESREAWESNEGLEFEMPWQIIPIYTEITDVDPEIDHFLVSGGWKVATIIELNNNTEIKEGIKELASNANMYLFLKNITSLLFETDSSTNIEIIESEEGHTVLKVNGEEKARWQKHLVTLEVPEVTRRKLAEDSNVPEKLKATTRVDITFAAKISEGRLTKLDASERLLYAYLPTEEKNYNIPVLVNAAFYTLASRENLHQESAFNEWLFSSIPYELLKWVAAMVADKKYDAYNILPERLGYTTQLGGFYNTSLDKALIEIPFVVNSKDVLLKRDQAIIDFTGLSRQVFFDGQHIITSVSGNGIRPNIAEAPFFKEIGHKLKLKKAGTASFVWAEVPYVLALPTFATSHTLEKNRQFISHLKDLANNPEIKEVTNDILKSWSFILNHRNELKSPKEVFFPATGETYDDESELSFINPGLQEWLDMAPEIKTWIESLGVVEKSDFTFLAKTVIPNVKTYIKPENAILETRKIFNLYLDGQVTAEMFAELRELRVLTTEGRLIPAKDSFLSSGYKPRLALEQVFAEDIYIDRSYMPEGANAAKWKAFFLALGVNEGIDVVVYEKRLWVSDLVASGIKQAFIDRKEHTYNWLRNDYKTEQMKNISTLTLLPYTERSVGFAKIFWKDVVEFIFVDAISAPAIGYSGKTERGAWINGNEIENYLKWYVSEVACIPTTTVTCLSAQNIFLNDPETLKLCDGYLPVFDGPELNADWRAFFGFRPRLELNDYLLLLEKISQDPGTGNKVRISTIYKYLLDAYSSWSGETVEKVRLWAEAANLFDTKGDYTNTGSLKHYPDGDNAIFGGTYRFIYLDLEAKRHADLGNLLGILGVEILRQDQFTIETSTDLGISSLQAKLESIIPFWAKWMEKERQDGYEQMYFELDSKFKSLQFKEASEIFIVYGADLRRKVPIHFHENILYVSRPWNSPKVMYTLTDRLCEIFGLKKSEKELSLLLRSNIQEISDYFNEEGMEQPPVEQAITANLYEQSGPEIDGETSTDFDHDFGHKPKADYQKQWNESVERNGALKEVYGDNPAEFLIKGLEQFNGGTDPMVYHFSHLDNAVSIIREGAIKSRRDAIFLDSAGSGIIAQTDENRKEFARFYFRSKTPTQFYIENLGRGEESVKKISSDPVCPVPIFFVIPLREAMQQDWNVSVGSLASKQTEFGRDIETLSKFDFEGVYKNMPEIEWQRFRIASHQEFLIKEKLDLTACNFHLVVQDETAKESLLAMLGELATEFCSKILVDPTYYNGLNAKVEIDAQPDSVRASLTMPHNGSFILQHSALDEWEAIEGTVRGQFNNNNWITTFGEKNILFQSCLRGTKYKIFYSYKGRVWLIHTNTEEYGFDLSFAMRGLEEWMGSQEDDIDGLFYALKLQPEFSYWFGRELGGPDGLNLEQHTRKVICNYLQYFKGKQKFFPIEKEYLLCLALHDIGKPVAVAEGNRKLQHVRTLEILERNRKILPISENSYEFMKTIIDADPIGRFLNTTEEFNVSDASKEVLEMQEKLQIALGDFAGSLIIYYQCDAAGYTSLQKRLFLLGEDSSLTISEDGSRLLFNAEYEPKFIELFETIQLLS</sequence>
<gene>
    <name evidence="8" type="ORF">BCL90_5248</name>
    <name evidence="9" type="ORF">E3V97_19225</name>
</gene>
<evidence type="ECO:0000256" key="6">
    <source>
        <dbReference type="PROSITE-ProRule" id="PRU01362"/>
    </source>
</evidence>
<dbReference type="InterPro" id="IPR052957">
    <property type="entry name" value="Auxin_embryo_med"/>
</dbReference>
<evidence type="ECO:0000256" key="2">
    <source>
        <dbReference type="ARBA" id="ARBA00022676"/>
    </source>
</evidence>
<evidence type="ECO:0000313" key="11">
    <source>
        <dbReference type="Proteomes" id="UP000297429"/>
    </source>
</evidence>
<dbReference type="SUPFAM" id="SSF55874">
    <property type="entry name" value="ATPase domain of HSP90 chaperone/DNA topoisomerase II/histidine kinase"/>
    <property type="match status" value="1"/>
</dbReference>
<evidence type="ECO:0000313" key="8">
    <source>
        <dbReference type="EMBL" id="RLJ69326.1"/>
    </source>
</evidence>
<name>A0A497XL14_9SPHI</name>
<reference evidence="9 11" key="2">
    <citation type="submission" date="2019-03" db="EMBL/GenBank/DDBJ databases">
        <authorList>
            <person name="He R.-H."/>
        </authorList>
    </citation>
    <scope>NUCLEOTIDE SEQUENCE [LARGE SCALE GENOMIC DNA]</scope>
    <source>
        <strain evidence="9 11">DSM 19624</strain>
    </source>
</reference>
<dbReference type="PANTHER" id="PTHR32387">
    <property type="entry name" value="WU:FJ29H11"/>
    <property type="match status" value="1"/>
</dbReference>
<evidence type="ECO:0000259" key="7">
    <source>
        <dbReference type="PROSITE" id="PS52018"/>
    </source>
</evidence>
<evidence type="ECO:0000256" key="3">
    <source>
        <dbReference type="ARBA" id="ARBA00022679"/>
    </source>
</evidence>
<evidence type="ECO:0000256" key="1">
    <source>
        <dbReference type="ARBA" id="ARBA00022649"/>
    </source>
</evidence>
<dbReference type="EMBL" id="SOPX01000003">
    <property type="protein sequence ID" value="TFB30300.1"/>
    <property type="molecule type" value="Genomic_DNA"/>
</dbReference>
<dbReference type="InterPro" id="IPR029494">
    <property type="entry name" value="DarT"/>
</dbReference>
<accession>A0A497XL14</accession>
<dbReference type="Pfam" id="PF14487">
    <property type="entry name" value="DarT"/>
    <property type="match status" value="1"/>
</dbReference>